<comment type="similarity">
    <text evidence="1 8">Belongs to the cytochrome P450 family.</text>
</comment>
<sequence>MGKLLFLGDCIDFTITSNISLTGMVLSLIFQATLAFWGSISVYLLYRYVKWWFSPLWQQGIPGPGRRGFWLGEFGRIRKEPFMQPHFGWINTIGSWDEPMIHYSIMFGRHSLIILDRNIIREILIAPYGKTPLKYHKIVGNVSNILGWGLVTAEGEQWMRHRQIIQPAFFTQALKDALSTHVPSMTAEFIEQWKKAPQGREIDIASHIASLTLDIIGRVAFSHEFRALDSIEEWAEDPQGENNLGESKDRFVQAMATVLKPNFVTIISILLGTPALGKYFNPSVRQGRRAMDQEVDKIIRNAKDQLEKSSENGHKEKKGDKSLLTLLLEATKRDSKLSLNNTELNDEVKTFIFAGHETTATWCKMAIYALIQHPEFQEKVYQDIAKHAPSSQLLLDLEVVDKMEYFNAFMQEVLRMYPPVGAIARYSDETITLAGKEIPPNTRMILSTYVLGRHPKYWDDPNDFKPERWLDKSEEFSARIRFAFFPFSAGGRNCIGQRFATMEAKLIMAELIRSFVFNLAPSLKGTKFELSNLIVMRPKPDLKVVIKSRDKVR</sequence>
<dbReference type="InterPro" id="IPR036396">
    <property type="entry name" value="Cyt_P450_sf"/>
</dbReference>
<accession>A0AAD2GBJ1</accession>
<proteinExistence type="inferred from homology"/>
<dbReference type="PRINTS" id="PR00463">
    <property type="entry name" value="EP450I"/>
</dbReference>
<dbReference type="EMBL" id="CAKOGP040002413">
    <property type="protein sequence ID" value="CAJ1968932.1"/>
    <property type="molecule type" value="Genomic_DNA"/>
</dbReference>
<dbReference type="Proteomes" id="UP001295423">
    <property type="component" value="Unassembled WGS sequence"/>
</dbReference>
<reference evidence="10" key="1">
    <citation type="submission" date="2023-08" db="EMBL/GenBank/DDBJ databases">
        <authorList>
            <person name="Audoor S."/>
            <person name="Bilcke G."/>
        </authorList>
    </citation>
    <scope>NUCLEOTIDE SEQUENCE</scope>
</reference>
<keyword evidence="9" id="KW-0812">Transmembrane</keyword>
<evidence type="ECO:0008006" key="12">
    <source>
        <dbReference type="Google" id="ProtNLM"/>
    </source>
</evidence>
<evidence type="ECO:0000256" key="5">
    <source>
        <dbReference type="ARBA" id="ARBA00023004"/>
    </source>
</evidence>
<dbReference type="PROSITE" id="PS00086">
    <property type="entry name" value="CYTOCHROME_P450"/>
    <property type="match status" value="1"/>
</dbReference>
<dbReference type="InterPro" id="IPR050196">
    <property type="entry name" value="Cytochrome_P450_Monoox"/>
</dbReference>
<gene>
    <name evidence="10" type="ORF">CYCCA115_LOCUS23467</name>
</gene>
<keyword evidence="5 7" id="KW-0408">Iron</keyword>
<evidence type="ECO:0000256" key="9">
    <source>
        <dbReference type="SAM" id="Phobius"/>
    </source>
</evidence>
<evidence type="ECO:0000256" key="4">
    <source>
        <dbReference type="ARBA" id="ARBA00023002"/>
    </source>
</evidence>
<evidence type="ECO:0000256" key="6">
    <source>
        <dbReference type="ARBA" id="ARBA00023033"/>
    </source>
</evidence>
<keyword evidence="6 8" id="KW-0503">Monooxygenase</keyword>
<comment type="cofactor">
    <cofactor evidence="7">
        <name>heme</name>
        <dbReference type="ChEBI" id="CHEBI:30413"/>
    </cofactor>
</comment>
<organism evidence="10 11">
    <name type="scientific">Cylindrotheca closterium</name>
    <dbReference type="NCBI Taxonomy" id="2856"/>
    <lineage>
        <taxon>Eukaryota</taxon>
        <taxon>Sar</taxon>
        <taxon>Stramenopiles</taxon>
        <taxon>Ochrophyta</taxon>
        <taxon>Bacillariophyta</taxon>
        <taxon>Bacillariophyceae</taxon>
        <taxon>Bacillariophycidae</taxon>
        <taxon>Bacillariales</taxon>
        <taxon>Bacillariaceae</taxon>
        <taxon>Cylindrotheca</taxon>
    </lineage>
</organism>
<dbReference type="Gene3D" id="1.10.630.10">
    <property type="entry name" value="Cytochrome P450"/>
    <property type="match status" value="1"/>
</dbReference>
<dbReference type="GO" id="GO:0016705">
    <property type="term" value="F:oxidoreductase activity, acting on paired donors, with incorporation or reduction of molecular oxygen"/>
    <property type="evidence" value="ECO:0007669"/>
    <property type="project" value="InterPro"/>
</dbReference>
<dbReference type="AlphaFoldDB" id="A0AAD2GBJ1"/>
<keyword evidence="11" id="KW-1185">Reference proteome</keyword>
<evidence type="ECO:0000256" key="1">
    <source>
        <dbReference type="ARBA" id="ARBA00010617"/>
    </source>
</evidence>
<dbReference type="PANTHER" id="PTHR24291:SF50">
    <property type="entry name" value="BIFUNCTIONAL ALBAFLAVENONE MONOOXYGENASE_TERPENE SYNTHASE"/>
    <property type="match status" value="1"/>
</dbReference>
<feature type="binding site" description="axial binding residue" evidence="7">
    <location>
        <position position="494"/>
    </location>
    <ligand>
        <name>heme</name>
        <dbReference type="ChEBI" id="CHEBI:30413"/>
    </ligand>
    <ligandPart>
        <name>Fe</name>
        <dbReference type="ChEBI" id="CHEBI:18248"/>
    </ligandPart>
</feature>
<dbReference type="GO" id="GO:0004497">
    <property type="term" value="F:monooxygenase activity"/>
    <property type="evidence" value="ECO:0007669"/>
    <property type="project" value="UniProtKB-KW"/>
</dbReference>
<protein>
    <recommendedName>
        <fullName evidence="12">Cytochrome P450</fullName>
    </recommendedName>
</protein>
<evidence type="ECO:0000256" key="2">
    <source>
        <dbReference type="ARBA" id="ARBA00022617"/>
    </source>
</evidence>
<evidence type="ECO:0000256" key="3">
    <source>
        <dbReference type="ARBA" id="ARBA00022723"/>
    </source>
</evidence>
<dbReference type="PANTHER" id="PTHR24291">
    <property type="entry name" value="CYTOCHROME P450 FAMILY 4"/>
    <property type="match status" value="1"/>
</dbReference>
<dbReference type="GO" id="GO:0005506">
    <property type="term" value="F:iron ion binding"/>
    <property type="evidence" value="ECO:0007669"/>
    <property type="project" value="InterPro"/>
</dbReference>
<dbReference type="PRINTS" id="PR00385">
    <property type="entry name" value="P450"/>
</dbReference>
<keyword evidence="3 7" id="KW-0479">Metal-binding</keyword>
<keyword evidence="9" id="KW-1133">Transmembrane helix</keyword>
<dbReference type="InterPro" id="IPR017972">
    <property type="entry name" value="Cyt_P450_CS"/>
</dbReference>
<keyword evidence="4 8" id="KW-0560">Oxidoreductase</keyword>
<evidence type="ECO:0000313" key="10">
    <source>
        <dbReference type="EMBL" id="CAJ1968932.1"/>
    </source>
</evidence>
<keyword evidence="9" id="KW-0472">Membrane</keyword>
<dbReference type="InterPro" id="IPR002401">
    <property type="entry name" value="Cyt_P450_E_grp-I"/>
</dbReference>
<evidence type="ECO:0000313" key="11">
    <source>
        <dbReference type="Proteomes" id="UP001295423"/>
    </source>
</evidence>
<dbReference type="Pfam" id="PF00067">
    <property type="entry name" value="p450"/>
    <property type="match status" value="1"/>
</dbReference>
<dbReference type="GO" id="GO:0020037">
    <property type="term" value="F:heme binding"/>
    <property type="evidence" value="ECO:0007669"/>
    <property type="project" value="InterPro"/>
</dbReference>
<evidence type="ECO:0000256" key="7">
    <source>
        <dbReference type="PIRSR" id="PIRSR602401-1"/>
    </source>
</evidence>
<dbReference type="SUPFAM" id="SSF48264">
    <property type="entry name" value="Cytochrome P450"/>
    <property type="match status" value="1"/>
</dbReference>
<keyword evidence="2 7" id="KW-0349">Heme</keyword>
<comment type="caution">
    <text evidence="10">The sequence shown here is derived from an EMBL/GenBank/DDBJ whole genome shotgun (WGS) entry which is preliminary data.</text>
</comment>
<dbReference type="InterPro" id="IPR001128">
    <property type="entry name" value="Cyt_P450"/>
</dbReference>
<name>A0AAD2GBJ1_9STRA</name>
<feature type="transmembrane region" description="Helical" evidence="9">
    <location>
        <begin position="24"/>
        <end position="46"/>
    </location>
</feature>
<evidence type="ECO:0000256" key="8">
    <source>
        <dbReference type="RuleBase" id="RU000461"/>
    </source>
</evidence>